<dbReference type="PANTHER" id="PTHR42655:SF1">
    <property type="entry name" value="GLYCOGEN PHOSPHORYLASE"/>
    <property type="match status" value="1"/>
</dbReference>
<dbReference type="STRING" id="517418.Ctha_0191"/>
<evidence type="ECO:0000313" key="7">
    <source>
        <dbReference type="Proteomes" id="UP000001208"/>
    </source>
</evidence>
<dbReference type="InterPro" id="IPR024517">
    <property type="entry name" value="Glycogen_phosphorylase_DUF3417"/>
</dbReference>
<dbReference type="RefSeq" id="WP_012498746.1">
    <property type="nucleotide sequence ID" value="NC_011026.1"/>
</dbReference>
<evidence type="ECO:0000256" key="3">
    <source>
        <dbReference type="ARBA" id="ARBA00022533"/>
    </source>
</evidence>
<name>B3QT19_CHLT3</name>
<proteinExistence type="inferred from homology"/>
<organism evidence="6 7">
    <name type="scientific">Chloroherpeton thalassium (strain ATCC 35110 / GB-78)</name>
    <dbReference type="NCBI Taxonomy" id="517418"/>
    <lineage>
        <taxon>Bacteria</taxon>
        <taxon>Pseudomonadati</taxon>
        <taxon>Chlorobiota</taxon>
        <taxon>Chlorobiia</taxon>
        <taxon>Chlorobiales</taxon>
        <taxon>Chloroherpetonaceae</taxon>
        <taxon>Chloroherpeton</taxon>
    </lineage>
</organism>
<dbReference type="Pfam" id="PF11897">
    <property type="entry name" value="DUF3417"/>
    <property type="match status" value="1"/>
</dbReference>
<dbReference type="PANTHER" id="PTHR42655">
    <property type="entry name" value="GLYCOGEN PHOSPHORYLASE"/>
    <property type="match status" value="1"/>
</dbReference>
<dbReference type="GO" id="GO:0030170">
    <property type="term" value="F:pyridoxal phosphate binding"/>
    <property type="evidence" value="ECO:0007669"/>
    <property type="project" value="InterPro"/>
</dbReference>
<keyword evidence="3" id="KW-0021">Allosteric enzyme</keyword>
<keyword evidence="6" id="KW-0808">Transferase</keyword>
<dbReference type="Proteomes" id="UP000001208">
    <property type="component" value="Chromosome"/>
</dbReference>
<gene>
    <name evidence="6" type="ordered locus">Ctha_0191</name>
</gene>
<evidence type="ECO:0000256" key="1">
    <source>
        <dbReference type="ARBA" id="ARBA00001275"/>
    </source>
</evidence>
<reference evidence="6 7" key="1">
    <citation type="submission" date="2008-06" db="EMBL/GenBank/DDBJ databases">
        <title>Complete sequence of Chloroherpeton thalassium ATCC 35110.</title>
        <authorList>
            <consortium name="US DOE Joint Genome Institute"/>
            <person name="Lucas S."/>
            <person name="Copeland A."/>
            <person name="Lapidus A."/>
            <person name="Glavina del Rio T."/>
            <person name="Dalin E."/>
            <person name="Tice H."/>
            <person name="Bruce D."/>
            <person name="Goodwin L."/>
            <person name="Pitluck S."/>
            <person name="Schmutz J."/>
            <person name="Larimer F."/>
            <person name="Land M."/>
            <person name="Hauser L."/>
            <person name="Kyrpides N."/>
            <person name="Mikhailova N."/>
            <person name="Liu Z."/>
            <person name="Li T."/>
            <person name="Zhao F."/>
            <person name="Overmann J."/>
            <person name="Bryant D.A."/>
            <person name="Richardson P."/>
        </authorList>
    </citation>
    <scope>NUCLEOTIDE SEQUENCE [LARGE SCALE GENOMIC DNA]</scope>
    <source>
        <strain evidence="7">ATCC 35110 / GB-78</strain>
    </source>
</reference>
<dbReference type="KEGG" id="cts:Ctha_0191"/>
<dbReference type="InterPro" id="IPR052182">
    <property type="entry name" value="Glycogen/Maltodextrin_Phosph"/>
</dbReference>
<dbReference type="HOGENOM" id="CLU_015112_0_0_10"/>
<dbReference type="eggNOG" id="COG0058">
    <property type="taxonomic scope" value="Bacteria"/>
</dbReference>
<keyword evidence="4" id="KW-0663">Pyridoxal phosphate</keyword>
<dbReference type="Gene3D" id="3.40.50.2000">
    <property type="entry name" value="Glycogen Phosphorylase B"/>
    <property type="match status" value="3"/>
</dbReference>
<sequence length="715" mass="81651">MSSSLSKQTSNNTQSIPEQIALLKKLSKNLWWSWNADAQNVFSELSPRLWSKYNHSPIKVMQNVSEAELAATLSEKDYAEKVQSVLARFEEYLSEKNTWAATHADEFTANPVAYFSAEFGLHESLPIYSGGLGILAGDHIKSASDLGLNFIGVTLYYREGYFQQHLSMDGWQQEEYPLHPASTLPLEPVLDDAGKPVTVAIELAHSIVHVCAWTIKVGRAKLYLLDTNLEENEEHYRDITCHVYGGDATTRINQEIVLGIGGTRFLHKLGIKPAVYHMNEGHSGFLTLELLRRELDCGKSLDDAIAAVKPQCVFTTHTPVPAGHDRFSRDLMDYSLGKFAETMKIDFDTLMRLGKEHHNEPQNQFTMTVLCLNMSRAANGVSELNGVVAREMWQHLFQKENPNDVPIGHITNGVHTKTWMRDRTEAFWSFYTNNEQDFFSDPEHLAEILERIPDDSLWGLRYRLKRDLIEFVRYRLERQMSRTGMDNGFWASDFLSTDVLTIGFARRFATYKRAPLIFSDIDRIAAILSNSEKPVQIIFSGKAHPRDNEGKKFIQRIFQISRMPQFMGKVVFLENYDMNVARYLISGVDLWLNNPLRPLEASGTSGEKVIAHGGLNCSILDGWWREGYNGQNGWAIGKDENQPSTHEQSELDAKMLYEILETDIVPTYYARDSRNLPTEWIKKMRASILSLLPVYNTHRMVRDYCEKYYKSGKNA</sequence>
<dbReference type="CAZy" id="GT35">
    <property type="family name" value="Glycosyltransferase Family 35"/>
</dbReference>
<dbReference type="NCBIfam" id="TIGR02094">
    <property type="entry name" value="more_P_ylases"/>
    <property type="match status" value="1"/>
</dbReference>
<comment type="catalytic activity">
    <reaction evidence="1">
        <text>[(1-&gt;4)-alpha-D-glucosyl](n) + phosphate = [(1-&gt;4)-alpha-D-glucosyl](n-1) + alpha-D-glucose 1-phosphate</text>
        <dbReference type="Rhea" id="RHEA:41732"/>
        <dbReference type="Rhea" id="RHEA-COMP:9584"/>
        <dbReference type="Rhea" id="RHEA-COMP:9586"/>
        <dbReference type="ChEBI" id="CHEBI:15444"/>
        <dbReference type="ChEBI" id="CHEBI:43474"/>
        <dbReference type="ChEBI" id="CHEBI:58601"/>
        <dbReference type="EC" id="2.4.1.1"/>
    </reaction>
</comment>
<feature type="modified residue" description="N6-(pyridoxal phosphate)lysine" evidence="4">
    <location>
        <position position="608"/>
    </location>
</feature>
<keyword evidence="6" id="KW-0328">Glycosyltransferase</keyword>
<dbReference type="InterPro" id="IPR011834">
    <property type="entry name" value="Agluc_phsphrylas"/>
</dbReference>
<feature type="domain" description="DUF3417" evidence="5">
    <location>
        <begin position="16"/>
        <end position="125"/>
    </location>
</feature>
<dbReference type="PIRSF" id="PIRSF000460">
    <property type="entry name" value="Pprylas_GlgP"/>
    <property type="match status" value="1"/>
</dbReference>
<dbReference type="Pfam" id="PF00343">
    <property type="entry name" value="Phosphorylase"/>
    <property type="match status" value="1"/>
</dbReference>
<keyword evidence="7" id="KW-1185">Reference proteome</keyword>
<comment type="similarity">
    <text evidence="2">Belongs to the glycogen phosphorylase family.</text>
</comment>
<evidence type="ECO:0000256" key="2">
    <source>
        <dbReference type="ARBA" id="ARBA00006047"/>
    </source>
</evidence>
<dbReference type="GO" id="GO:0008184">
    <property type="term" value="F:glycogen phosphorylase activity"/>
    <property type="evidence" value="ECO:0007669"/>
    <property type="project" value="InterPro"/>
</dbReference>
<dbReference type="InterPro" id="IPR000811">
    <property type="entry name" value="Glyco_trans_35"/>
</dbReference>
<dbReference type="AlphaFoldDB" id="B3QT19"/>
<evidence type="ECO:0000313" key="6">
    <source>
        <dbReference type="EMBL" id="ACF12662.1"/>
    </source>
</evidence>
<evidence type="ECO:0000259" key="5">
    <source>
        <dbReference type="Pfam" id="PF11897"/>
    </source>
</evidence>
<protein>
    <submittedName>
        <fullName evidence="6">Alpha-glucan phosphorylase</fullName>
        <ecNumber evidence="6">2.4.1.1</ecNumber>
    </submittedName>
</protein>
<dbReference type="GO" id="GO:0005975">
    <property type="term" value="P:carbohydrate metabolic process"/>
    <property type="evidence" value="ECO:0007669"/>
    <property type="project" value="InterPro"/>
</dbReference>
<accession>B3QT19</accession>
<evidence type="ECO:0000256" key="4">
    <source>
        <dbReference type="PIRSR" id="PIRSR000460-1"/>
    </source>
</evidence>
<dbReference type="SUPFAM" id="SSF53756">
    <property type="entry name" value="UDP-Glycosyltransferase/glycogen phosphorylase"/>
    <property type="match status" value="1"/>
</dbReference>
<dbReference type="EMBL" id="CP001100">
    <property type="protein sequence ID" value="ACF12662.1"/>
    <property type="molecule type" value="Genomic_DNA"/>
</dbReference>
<dbReference type="EC" id="2.4.1.1" evidence="6"/>